<reference evidence="2 3" key="1">
    <citation type="submission" date="2019-03" db="EMBL/GenBank/DDBJ databases">
        <title>First draft genome of Liparis tanakae, snailfish: a comprehensive survey of snailfish specific genes.</title>
        <authorList>
            <person name="Kim W."/>
            <person name="Song I."/>
            <person name="Jeong J.-H."/>
            <person name="Kim D."/>
            <person name="Kim S."/>
            <person name="Ryu S."/>
            <person name="Song J.Y."/>
            <person name="Lee S.K."/>
        </authorList>
    </citation>
    <scope>NUCLEOTIDE SEQUENCE [LARGE SCALE GENOMIC DNA]</scope>
    <source>
        <tissue evidence="2">Muscle</tissue>
    </source>
</reference>
<proteinExistence type="predicted"/>
<comment type="caution">
    <text evidence="2">The sequence shown here is derived from an EMBL/GenBank/DDBJ whole genome shotgun (WGS) entry which is preliminary data.</text>
</comment>
<keyword evidence="3" id="KW-1185">Reference proteome</keyword>
<evidence type="ECO:0000313" key="3">
    <source>
        <dbReference type="Proteomes" id="UP000314294"/>
    </source>
</evidence>
<protein>
    <submittedName>
        <fullName evidence="2">Uncharacterized protein</fullName>
    </submittedName>
</protein>
<sequence length="160" mass="17675">MKVYVLRYEACGAQRTVHAGVGYLSLCFGCELRCALFRELLSWGGADGQPEAASQMFPLQRPGNKEVNFTHFAIKVSLETKRRRRTPTATSVRRVYECNSDSLSQKLLVKAAQCRIGIDPTVGWREESAEGDPIDRTAPLPVSGLSPSESRISPVFRLTG</sequence>
<dbReference type="Proteomes" id="UP000314294">
    <property type="component" value="Unassembled WGS sequence"/>
</dbReference>
<gene>
    <name evidence="2" type="ORF">EYF80_047475</name>
</gene>
<name>A0A4Z2FMJ7_9TELE</name>
<feature type="region of interest" description="Disordered" evidence="1">
    <location>
        <begin position="126"/>
        <end position="160"/>
    </location>
</feature>
<evidence type="ECO:0000313" key="2">
    <source>
        <dbReference type="EMBL" id="TNN42358.1"/>
    </source>
</evidence>
<accession>A0A4Z2FMJ7</accession>
<dbReference type="AlphaFoldDB" id="A0A4Z2FMJ7"/>
<evidence type="ECO:0000256" key="1">
    <source>
        <dbReference type="SAM" id="MobiDB-lite"/>
    </source>
</evidence>
<dbReference type="EMBL" id="SRLO01001042">
    <property type="protein sequence ID" value="TNN42358.1"/>
    <property type="molecule type" value="Genomic_DNA"/>
</dbReference>
<organism evidence="2 3">
    <name type="scientific">Liparis tanakae</name>
    <name type="common">Tanaka's snailfish</name>
    <dbReference type="NCBI Taxonomy" id="230148"/>
    <lineage>
        <taxon>Eukaryota</taxon>
        <taxon>Metazoa</taxon>
        <taxon>Chordata</taxon>
        <taxon>Craniata</taxon>
        <taxon>Vertebrata</taxon>
        <taxon>Euteleostomi</taxon>
        <taxon>Actinopterygii</taxon>
        <taxon>Neopterygii</taxon>
        <taxon>Teleostei</taxon>
        <taxon>Neoteleostei</taxon>
        <taxon>Acanthomorphata</taxon>
        <taxon>Eupercaria</taxon>
        <taxon>Perciformes</taxon>
        <taxon>Cottioidei</taxon>
        <taxon>Cottales</taxon>
        <taxon>Liparidae</taxon>
        <taxon>Liparis</taxon>
    </lineage>
</organism>